<evidence type="ECO:0000313" key="1">
    <source>
        <dbReference type="EMBL" id="ERM02685.1"/>
    </source>
</evidence>
<dbReference type="PATRIC" id="fig|1337887.3.peg.1389"/>
<dbReference type="Proteomes" id="UP000016842">
    <property type="component" value="Unassembled WGS sequence"/>
</dbReference>
<protein>
    <submittedName>
        <fullName evidence="1">Uncharacterized protein</fullName>
    </submittedName>
</protein>
<gene>
    <name evidence="1" type="ORF">Q644_15275</name>
</gene>
<reference evidence="1 2" key="1">
    <citation type="journal article" date="2014" name="FEMS Microbiol. Lett.">
        <title>Genome sequencing analysis reveals virulence-related gene content of Ochrobactrum intermedium strain 229E, a urease-positive strain isolated from the human gastric niche.</title>
        <authorList>
            <person name="Kulkarni G.J."/>
            <person name="Shetty S."/>
            <person name="Dharne M.S."/>
            <person name="Shouche Y.S."/>
        </authorList>
    </citation>
    <scope>NUCLEOTIDE SEQUENCE [LARGE SCALE GENOMIC DNA]</scope>
    <source>
        <strain evidence="1 2">229E</strain>
    </source>
</reference>
<name>U4V9K1_9HYPH</name>
<comment type="caution">
    <text evidence="1">The sequence shown here is derived from an EMBL/GenBank/DDBJ whole genome shotgun (WGS) entry which is preliminary data.</text>
</comment>
<accession>U4V9K1</accession>
<sequence>MVGLRNNQLWCVLDRNHSFMVWNVFDQGLCKGCFGRTRSAGNYDILTGNDGVLQKQLIFAVAV</sequence>
<dbReference type="EMBL" id="ASXJ01000068">
    <property type="protein sequence ID" value="ERM02685.1"/>
    <property type="molecule type" value="Genomic_DNA"/>
</dbReference>
<organism evidence="1 2">
    <name type="scientific">Brucella intermedia 229E</name>
    <dbReference type="NCBI Taxonomy" id="1337887"/>
    <lineage>
        <taxon>Bacteria</taxon>
        <taxon>Pseudomonadati</taxon>
        <taxon>Pseudomonadota</taxon>
        <taxon>Alphaproteobacteria</taxon>
        <taxon>Hyphomicrobiales</taxon>
        <taxon>Brucellaceae</taxon>
        <taxon>Brucella/Ochrobactrum group</taxon>
        <taxon>Brucella</taxon>
    </lineage>
</organism>
<evidence type="ECO:0000313" key="2">
    <source>
        <dbReference type="Proteomes" id="UP000016842"/>
    </source>
</evidence>
<dbReference type="AlphaFoldDB" id="U4V9K1"/>
<proteinExistence type="predicted"/>